<dbReference type="AlphaFoldDB" id="A0A8S2V819"/>
<dbReference type="Proteomes" id="UP000677228">
    <property type="component" value="Unassembled WGS sequence"/>
</dbReference>
<feature type="region of interest" description="Disordered" evidence="1">
    <location>
        <begin position="1"/>
        <end position="28"/>
    </location>
</feature>
<evidence type="ECO:0000313" key="2">
    <source>
        <dbReference type="EMBL" id="CAF1584073.1"/>
    </source>
</evidence>
<evidence type="ECO:0000313" key="3">
    <source>
        <dbReference type="EMBL" id="CAF4384562.1"/>
    </source>
</evidence>
<dbReference type="Proteomes" id="UP000682733">
    <property type="component" value="Unassembled WGS sequence"/>
</dbReference>
<organism evidence="3 4">
    <name type="scientific">Didymodactylos carnosus</name>
    <dbReference type="NCBI Taxonomy" id="1234261"/>
    <lineage>
        <taxon>Eukaryota</taxon>
        <taxon>Metazoa</taxon>
        <taxon>Spiralia</taxon>
        <taxon>Gnathifera</taxon>
        <taxon>Rotifera</taxon>
        <taxon>Eurotatoria</taxon>
        <taxon>Bdelloidea</taxon>
        <taxon>Philodinida</taxon>
        <taxon>Philodinidae</taxon>
        <taxon>Didymodactylos</taxon>
    </lineage>
</organism>
<feature type="non-terminal residue" evidence="3">
    <location>
        <position position="47"/>
    </location>
</feature>
<proteinExistence type="predicted"/>
<evidence type="ECO:0000256" key="1">
    <source>
        <dbReference type="SAM" id="MobiDB-lite"/>
    </source>
</evidence>
<accession>A0A8S2V819</accession>
<gene>
    <name evidence="2" type="ORF">OVA965_LOCUS41144</name>
    <name evidence="3" type="ORF">TMI583_LOCUS42717</name>
</gene>
<protein>
    <submittedName>
        <fullName evidence="3">Uncharacterized protein</fullName>
    </submittedName>
</protein>
<dbReference type="EMBL" id="CAJNOK010046594">
    <property type="protein sequence ID" value="CAF1584073.1"/>
    <property type="molecule type" value="Genomic_DNA"/>
</dbReference>
<evidence type="ECO:0000313" key="4">
    <source>
        <dbReference type="Proteomes" id="UP000682733"/>
    </source>
</evidence>
<comment type="caution">
    <text evidence="3">The sequence shown here is derived from an EMBL/GenBank/DDBJ whole genome shotgun (WGS) entry which is preliminary data.</text>
</comment>
<reference evidence="3" key="1">
    <citation type="submission" date="2021-02" db="EMBL/GenBank/DDBJ databases">
        <authorList>
            <person name="Nowell W R."/>
        </authorList>
    </citation>
    <scope>NUCLEOTIDE SEQUENCE</scope>
</reference>
<dbReference type="EMBL" id="CAJOBA010069773">
    <property type="protein sequence ID" value="CAF4384562.1"/>
    <property type="molecule type" value="Genomic_DNA"/>
</dbReference>
<name>A0A8S2V819_9BILA</name>
<sequence>MIRRFRKIFRGGTGKTSSSSREVTPEPNRPYLIEQAFIKQVPAKNIK</sequence>